<dbReference type="EMBL" id="JANPWB010000006">
    <property type="protein sequence ID" value="KAJ1176810.1"/>
    <property type="molecule type" value="Genomic_DNA"/>
</dbReference>
<keyword evidence="3" id="KW-1185">Reference proteome</keyword>
<dbReference type="AlphaFoldDB" id="A0AAV7TK58"/>
<name>A0AAV7TK58_PLEWA</name>
<feature type="region of interest" description="Disordered" evidence="1">
    <location>
        <begin position="1"/>
        <end position="72"/>
    </location>
</feature>
<sequence length="91" mass="9740">MPSGDGCVTPRIHEASVPPGAAPTRKARRPRLMRMASARPQPDSAKALSVRLPQVSARHRSQPPGAAGSPVQLPLFGCVRETRNQVFSGYL</sequence>
<evidence type="ECO:0000256" key="1">
    <source>
        <dbReference type="SAM" id="MobiDB-lite"/>
    </source>
</evidence>
<dbReference type="Proteomes" id="UP001066276">
    <property type="component" value="Chromosome 3_2"/>
</dbReference>
<protein>
    <submittedName>
        <fullName evidence="2">Uncharacterized protein</fullName>
    </submittedName>
</protein>
<gene>
    <name evidence="2" type="ORF">NDU88_002077</name>
</gene>
<evidence type="ECO:0000313" key="2">
    <source>
        <dbReference type="EMBL" id="KAJ1176810.1"/>
    </source>
</evidence>
<reference evidence="2" key="1">
    <citation type="journal article" date="2022" name="bioRxiv">
        <title>Sequencing and chromosome-scale assembly of the giantPleurodeles waltlgenome.</title>
        <authorList>
            <person name="Brown T."/>
            <person name="Elewa A."/>
            <person name="Iarovenko S."/>
            <person name="Subramanian E."/>
            <person name="Araus A.J."/>
            <person name="Petzold A."/>
            <person name="Susuki M."/>
            <person name="Suzuki K.-i.T."/>
            <person name="Hayashi T."/>
            <person name="Toyoda A."/>
            <person name="Oliveira C."/>
            <person name="Osipova E."/>
            <person name="Leigh N.D."/>
            <person name="Simon A."/>
            <person name="Yun M.H."/>
        </authorList>
    </citation>
    <scope>NUCLEOTIDE SEQUENCE</scope>
    <source>
        <strain evidence="2">20211129_DDA</strain>
        <tissue evidence="2">Liver</tissue>
    </source>
</reference>
<accession>A0AAV7TK58</accession>
<evidence type="ECO:0000313" key="3">
    <source>
        <dbReference type="Proteomes" id="UP001066276"/>
    </source>
</evidence>
<proteinExistence type="predicted"/>
<comment type="caution">
    <text evidence="2">The sequence shown here is derived from an EMBL/GenBank/DDBJ whole genome shotgun (WGS) entry which is preliminary data.</text>
</comment>
<organism evidence="2 3">
    <name type="scientific">Pleurodeles waltl</name>
    <name type="common">Iberian ribbed newt</name>
    <dbReference type="NCBI Taxonomy" id="8319"/>
    <lineage>
        <taxon>Eukaryota</taxon>
        <taxon>Metazoa</taxon>
        <taxon>Chordata</taxon>
        <taxon>Craniata</taxon>
        <taxon>Vertebrata</taxon>
        <taxon>Euteleostomi</taxon>
        <taxon>Amphibia</taxon>
        <taxon>Batrachia</taxon>
        <taxon>Caudata</taxon>
        <taxon>Salamandroidea</taxon>
        <taxon>Salamandridae</taxon>
        <taxon>Pleurodelinae</taxon>
        <taxon>Pleurodeles</taxon>
    </lineage>
</organism>